<dbReference type="Gene3D" id="1.10.3210.10">
    <property type="entry name" value="Hypothetical protein af1432"/>
    <property type="match status" value="1"/>
</dbReference>
<dbReference type="KEGG" id="cace:CACET_c09160"/>
<organism evidence="1 2">
    <name type="scientific">Clostridium aceticum</name>
    <dbReference type="NCBI Taxonomy" id="84022"/>
    <lineage>
        <taxon>Bacteria</taxon>
        <taxon>Bacillati</taxon>
        <taxon>Bacillota</taxon>
        <taxon>Clostridia</taxon>
        <taxon>Eubacteriales</taxon>
        <taxon>Clostridiaceae</taxon>
        <taxon>Clostridium</taxon>
    </lineage>
</organism>
<dbReference type="SMART" id="SM00471">
    <property type="entry name" value="HDc"/>
    <property type="match status" value="1"/>
</dbReference>
<dbReference type="Proteomes" id="UP000035704">
    <property type="component" value="Chromosome"/>
</dbReference>
<evidence type="ECO:0000313" key="2">
    <source>
        <dbReference type="Proteomes" id="UP000035704"/>
    </source>
</evidence>
<dbReference type="InterPro" id="IPR006674">
    <property type="entry name" value="HD_domain"/>
</dbReference>
<dbReference type="RefSeq" id="WP_044823434.1">
    <property type="nucleotide sequence ID" value="NZ_CP009687.1"/>
</dbReference>
<keyword evidence="2" id="KW-1185">Reference proteome</keyword>
<dbReference type="AlphaFoldDB" id="A0A0D8IGR4"/>
<dbReference type="NCBIfam" id="TIGR00277">
    <property type="entry name" value="HDIG"/>
    <property type="match status" value="1"/>
</dbReference>
<dbReference type="EMBL" id="CP009687">
    <property type="protein sequence ID" value="AKL94423.1"/>
    <property type="molecule type" value="Genomic_DNA"/>
</dbReference>
<dbReference type="InterPro" id="IPR003607">
    <property type="entry name" value="HD/PDEase_dom"/>
</dbReference>
<reference evidence="1 2" key="1">
    <citation type="submission" date="2014-10" db="EMBL/GenBank/DDBJ databases">
        <title>Genome sequence of Clostridium aceticum DSM 1496.</title>
        <authorList>
            <person name="Poehlein A."/>
            <person name="Schiel-Bengelsdorf B."/>
            <person name="Gottschalk G."/>
            <person name="Duerre P."/>
            <person name="Daniel R."/>
        </authorList>
    </citation>
    <scope>NUCLEOTIDE SEQUENCE [LARGE SCALE GENOMIC DNA]</scope>
    <source>
        <strain evidence="1 2">DSM 1496</strain>
    </source>
</reference>
<dbReference type="GO" id="GO:0016787">
    <property type="term" value="F:hydrolase activity"/>
    <property type="evidence" value="ECO:0007669"/>
    <property type="project" value="UniProtKB-KW"/>
</dbReference>
<dbReference type="OrthoDB" id="1669667at2"/>
<gene>
    <name evidence="1" type="ORF">CACET_c09160</name>
</gene>
<dbReference type="SUPFAM" id="SSF109604">
    <property type="entry name" value="HD-domain/PDEase-like"/>
    <property type="match status" value="1"/>
</dbReference>
<keyword evidence="1" id="KW-0378">Hydrolase</keyword>
<dbReference type="InterPro" id="IPR006675">
    <property type="entry name" value="HDIG_dom"/>
</dbReference>
<name>A0A0D8IGR4_9CLOT</name>
<dbReference type="CDD" id="cd00077">
    <property type="entry name" value="HDc"/>
    <property type="match status" value="1"/>
</dbReference>
<dbReference type="STRING" id="84022.CACET_c09160"/>
<accession>A0A0D8IGR4</accession>
<protein>
    <submittedName>
        <fullName evidence="1">Metal dependent phosphohydrolase</fullName>
    </submittedName>
</protein>
<dbReference type="PATRIC" id="fig|84022.5.peg.2411"/>
<dbReference type="Pfam" id="PF01966">
    <property type="entry name" value="HD"/>
    <property type="match status" value="1"/>
</dbReference>
<proteinExistence type="predicted"/>
<evidence type="ECO:0000313" key="1">
    <source>
        <dbReference type="EMBL" id="AKL94423.1"/>
    </source>
</evidence>
<sequence>MKRVNEILNHPQYNVYLQKNMEAEKDRIFCRHNLQHFLDVARVGYIIALEKNLKVSKEIIYTAALLHDIGRWKQYADGTDHALVSAELSKAILRDCNYSDNETHLILTAIEKHRKGKKLVSDLDFLLYEGDKRSRPCVECKTIEGCNRFEENEKPEIQY</sequence>